<keyword evidence="1" id="KW-0614">Plasmid</keyword>
<organism evidence="1">
    <name type="scientific">Streptomyces althioticus</name>
    <dbReference type="NCBI Taxonomy" id="83380"/>
    <lineage>
        <taxon>Bacteria</taxon>
        <taxon>Bacillati</taxon>
        <taxon>Actinomycetota</taxon>
        <taxon>Actinomycetes</taxon>
        <taxon>Kitasatosporales</taxon>
        <taxon>Streptomycetaceae</taxon>
        <taxon>Streptomyces</taxon>
        <taxon>Streptomyces althioticus group</taxon>
    </lineage>
</organism>
<dbReference type="Pfam" id="PF14081">
    <property type="entry name" value="DUF4262"/>
    <property type="match status" value="1"/>
</dbReference>
<gene>
    <name evidence="1" type="ORF">OIE82_35720</name>
</gene>
<geneLocation type="plasmid" evidence="1">
    <name>unnamed1</name>
</geneLocation>
<proteinExistence type="predicted"/>
<reference evidence="1" key="1">
    <citation type="submission" date="2022-10" db="EMBL/GenBank/DDBJ databases">
        <title>The complete genomes of actinobacterial strains from the NBC collection.</title>
        <authorList>
            <person name="Joergensen T.S."/>
            <person name="Alvarez Arevalo M."/>
            <person name="Sterndorff E.B."/>
            <person name="Faurdal D."/>
            <person name="Vuksanovic O."/>
            <person name="Mourched A.-S."/>
            <person name="Charusanti P."/>
            <person name="Shaw S."/>
            <person name="Blin K."/>
            <person name="Weber T."/>
        </authorList>
    </citation>
    <scope>NUCLEOTIDE SEQUENCE [LARGE SCALE GENOMIC DNA]</scope>
    <source>
        <strain evidence="1">NBC 01686</strain>
        <plasmid evidence="1">unnamed1</plasmid>
    </source>
</reference>
<name>A0ABZ1YGL0_9ACTN</name>
<dbReference type="RefSeq" id="WP_266477719.1">
    <property type="nucleotide sequence ID" value="NZ_CP109208.1"/>
</dbReference>
<evidence type="ECO:0000313" key="1">
    <source>
        <dbReference type="EMBL" id="WUU58529.1"/>
    </source>
</evidence>
<protein>
    <submittedName>
        <fullName evidence="1">DUF4262 domain-containing protein</fullName>
    </submittedName>
</protein>
<dbReference type="InterPro" id="IPR025358">
    <property type="entry name" value="DUF4262"/>
</dbReference>
<dbReference type="EMBL" id="CP109208">
    <property type="protein sequence ID" value="WUU58529.1"/>
    <property type="molecule type" value="Genomic_DNA"/>
</dbReference>
<accession>A0ABZ1YGL0</accession>
<sequence length="148" mass="15724">MTRKSRYLQGLAEQVAARGYAVPCVGPDADTRQPPYAYTAGLHVSHGYELAISGLPEIASDLLGLLSGALTERGTTPADGLIIDGLLHDGYSLRLRPVSNTGRFRVIGTLFPDLPSAPTIWQALWPDPGHRFPGDAGCRTTSAAQALL</sequence>